<dbReference type="EMBL" id="UYJE01005588">
    <property type="protein sequence ID" value="VDI38447.1"/>
    <property type="molecule type" value="Genomic_DNA"/>
</dbReference>
<evidence type="ECO:0008006" key="3">
    <source>
        <dbReference type="Google" id="ProtNLM"/>
    </source>
</evidence>
<dbReference type="OrthoDB" id="6090657at2759"/>
<keyword evidence="2" id="KW-1185">Reference proteome</keyword>
<dbReference type="Proteomes" id="UP000596742">
    <property type="component" value="Unassembled WGS sequence"/>
</dbReference>
<sequence>MNTMLESMSSKIEEFSVADKKRHDTMELMQYTLLQEQKQLNQSFDLLLKNTKLGSNKTINELFAKQQKVAVTACVSSSQTFPDYVVRFSTVNFKEGIDNLDMFKFRWEISHIYTNTQGYGFNVKKNGMNIATSASGSGSTDTTNPISAVVELQPNDTLYVYAGHYIYSSQSCMSIMKIN</sequence>
<accession>A0A8B6ESM5</accession>
<reference evidence="1" key="1">
    <citation type="submission" date="2018-11" db="EMBL/GenBank/DDBJ databases">
        <authorList>
            <person name="Alioto T."/>
            <person name="Alioto T."/>
        </authorList>
    </citation>
    <scope>NUCLEOTIDE SEQUENCE</scope>
</reference>
<proteinExistence type="predicted"/>
<name>A0A8B6ESM5_MYTGA</name>
<comment type="caution">
    <text evidence="1">The sequence shown here is derived from an EMBL/GenBank/DDBJ whole genome shotgun (WGS) entry which is preliminary data.</text>
</comment>
<organism evidence="1 2">
    <name type="scientific">Mytilus galloprovincialis</name>
    <name type="common">Mediterranean mussel</name>
    <dbReference type="NCBI Taxonomy" id="29158"/>
    <lineage>
        <taxon>Eukaryota</taxon>
        <taxon>Metazoa</taxon>
        <taxon>Spiralia</taxon>
        <taxon>Lophotrochozoa</taxon>
        <taxon>Mollusca</taxon>
        <taxon>Bivalvia</taxon>
        <taxon>Autobranchia</taxon>
        <taxon>Pteriomorphia</taxon>
        <taxon>Mytilida</taxon>
        <taxon>Mytiloidea</taxon>
        <taxon>Mytilidae</taxon>
        <taxon>Mytilinae</taxon>
        <taxon>Mytilus</taxon>
    </lineage>
</organism>
<dbReference type="AlphaFoldDB" id="A0A8B6ESM5"/>
<evidence type="ECO:0000313" key="2">
    <source>
        <dbReference type="Proteomes" id="UP000596742"/>
    </source>
</evidence>
<gene>
    <name evidence="1" type="ORF">MGAL_10B006330</name>
</gene>
<protein>
    <recommendedName>
        <fullName evidence="3">C1q domain-containing protein</fullName>
    </recommendedName>
</protein>
<evidence type="ECO:0000313" key="1">
    <source>
        <dbReference type="EMBL" id="VDI38447.1"/>
    </source>
</evidence>